<dbReference type="InterPro" id="IPR008579">
    <property type="entry name" value="UGlyAH_Cupin_dom"/>
</dbReference>
<name>A0A931A792_9ACTN</name>
<feature type="domain" description="(S)-ureidoglycine aminohydrolase cupin" evidence="3">
    <location>
        <begin position="189"/>
        <end position="262"/>
    </location>
</feature>
<dbReference type="Gene3D" id="2.60.120.10">
    <property type="entry name" value="Jelly Rolls"/>
    <property type="match status" value="1"/>
</dbReference>
<dbReference type="Pfam" id="PF05899">
    <property type="entry name" value="Cupin_3"/>
    <property type="match status" value="1"/>
</dbReference>
<evidence type="ECO:0000313" key="5">
    <source>
        <dbReference type="Proteomes" id="UP000605361"/>
    </source>
</evidence>
<sequence length="270" mass="29686">MSAETLSENNMHDEGMKVRREVLGSEYVDNATSHADDMTVEFQRFMTGYCWGEIWTDERLDRAQHSLIVLGITAALGKTREFEAHSRGALRNGLTPDQLTAVIRQVAVYAGVPAAVSMLPSVRAAIAAHERVIKAEGKDVTRTTPQKTEILLAGVSVSPDELSQLTVDTIGPRADPSDGQPVESGRRISDDGRTRVGVWECTPGRFPVARDGSHSFMYILSGNATVRGSRGDIHELRPGAVLVEPDGWSGEWEIRETIRKVYVITRTNPF</sequence>
<dbReference type="RefSeq" id="WP_195896639.1">
    <property type="nucleotide sequence ID" value="NZ_JADOGI010000050.1"/>
</dbReference>
<feature type="domain" description="Carboxymuconolactone decarboxylase-like" evidence="2">
    <location>
        <begin position="41"/>
        <end position="119"/>
    </location>
</feature>
<dbReference type="InterPro" id="IPR052512">
    <property type="entry name" value="4CMD/NDH-1_regulator"/>
</dbReference>
<dbReference type="InterPro" id="IPR011051">
    <property type="entry name" value="RmlC_Cupin_sf"/>
</dbReference>
<keyword evidence="5" id="KW-1185">Reference proteome</keyword>
<evidence type="ECO:0000259" key="3">
    <source>
        <dbReference type="Pfam" id="PF05899"/>
    </source>
</evidence>
<evidence type="ECO:0000313" key="4">
    <source>
        <dbReference type="EMBL" id="MBF8187677.1"/>
    </source>
</evidence>
<accession>A0A931A792</accession>
<gene>
    <name evidence="4" type="ORF">ITP53_18430</name>
</gene>
<dbReference type="InterPro" id="IPR014710">
    <property type="entry name" value="RmlC-like_jellyroll"/>
</dbReference>
<dbReference type="InterPro" id="IPR003779">
    <property type="entry name" value="CMD-like"/>
</dbReference>
<dbReference type="InterPro" id="IPR029032">
    <property type="entry name" value="AhpD-like"/>
</dbReference>
<dbReference type="SUPFAM" id="SSF51182">
    <property type="entry name" value="RmlC-like cupins"/>
    <property type="match status" value="1"/>
</dbReference>
<dbReference type="CDD" id="cd02227">
    <property type="entry name" value="cupin_TM1112-like"/>
    <property type="match status" value="1"/>
</dbReference>
<protein>
    <submittedName>
        <fullName evidence="4">Carboxymuconolactone decarboxylase family protein</fullName>
    </submittedName>
</protein>
<dbReference type="AlphaFoldDB" id="A0A931A792"/>
<feature type="region of interest" description="Disordered" evidence="1">
    <location>
        <begin position="170"/>
        <end position="189"/>
    </location>
</feature>
<comment type="caution">
    <text evidence="4">The sequence shown here is derived from an EMBL/GenBank/DDBJ whole genome shotgun (WGS) entry which is preliminary data.</text>
</comment>
<dbReference type="SUPFAM" id="SSF69118">
    <property type="entry name" value="AhpD-like"/>
    <property type="match status" value="1"/>
</dbReference>
<dbReference type="Gene3D" id="1.20.1290.10">
    <property type="entry name" value="AhpD-like"/>
    <property type="match status" value="1"/>
</dbReference>
<dbReference type="GO" id="GO:0051920">
    <property type="term" value="F:peroxiredoxin activity"/>
    <property type="evidence" value="ECO:0007669"/>
    <property type="project" value="InterPro"/>
</dbReference>
<evidence type="ECO:0000256" key="1">
    <source>
        <dbReference type="SAM" id="MobiDB-lite"/>
    </source>
</evidence>
<dbReference type="EMBL" id="JADOGI010000050">
    <property type="protein sequence ID" value="MBF8187677.1"/>
    <property type="molecule type" value="Genomic_DNA"/>
</dbReference>
<organism evidence="4 5">
    <name type="scientific">Nonomuraea cypriaca</name>
    <dbReference type="NCBI Taxonomy" id="1187855"/>
    <lineage>
        <taxon>Bacteria</taxon>
        <taxon>Bacillati</taxon>
        <taxon>Actinomycetota</taxon>
        <taxon>Actinomycetes</taxon>
        <taxon>Streptosporangiales</taxon>
        <taxon>Streptosporangiaceae</taxon>
        <taxon>Nonomuraea</taxon>
    </lineage>
</organism>
<reference evidence="4" key="1">
    <citation type="submission" date="2020-11" db="EMBL/GenBank/DDBJ databases">
        <title>Whole-genome analyses of Nonomuraea sp. K274.</title>
        <authorList>
            <person name="Veyisoglu A."/>
        </authorList>
    </citation>
    <scope>NUCLEOTIDE SEQUENCE</scope>
    <source>
        <strain evidence="4">K274</strain>
    </source>
</reference>
<dbReference type="PANTHER" id="PTHR33570">
    <property type="entry name" value="4-CARBOXYMUCONOLACTONE DECARBOXYLASE FAMILY PROTEIN"/>
    <property type="match status" value="1"/>
</dbReference>
<dbReference type="PANTHER" id="PTHR33570:SF2">
    <property type="entry name" value="CARBOXYMUCONOLACTONE DECARBOXYLASE-LIKE DOMAIN-CONTAINING PROTEIN"/>
    <property type="match status" value="1"/>
</dbReference>
<dbReference type="Proteomes" id="UP000605361">
    <property type="component" value="Unassembled WGS sequence"/>
</dbReference>
<evidence type="ECO:0000259" key="2">
    <source>
        <dbReference type="Pfam" id="PF02627"/>
    </source>
</evidence>
<dbReference type="Pfam" id="PF02627">
    <property type="entry name" value="CMD"/>
    <property type="match status" value="1"/>
</dbReference>
<proteinExistence type="predicted"/>